<feature type="compositionally biased region" description="Polar residues" evidence="1">
    <location>
        <begin position="205"/>
        <end position="216"/>
    </location>
</feature>
<protein>
    <submittedName>
        <fullName evidence="2">Uncharacterized protein</fullName>
    </submittedName>
</protein>
<evidence type="ECO:0000313" key="2">
    <source>
        <dbReference type="EMBL" id="KAF4637344.1"/>
    </source>
</evidence>
<feature type="region of interest" description="Disordered" evidence="1">
    <location>
        <begin position="102"/>
        <end position="131"/>
    </location>
</feature>
<feature type="region of interest" description="Disordered" evidence="1">
    <location>
        <begin position="321"/>
        <end position="369"/>
    </location>
</feature>
<gene>
    <name evidence="2" type="ORF">G7Y89_g740</name>
</gene>
<evidence type="ECO:0000313" key="3">
    <source>
        <dbReference type="Proteomes" id="UP000566819"/>
    </source>
</evidence>
<dbReference type="EMBL" id="JAAMPI010000026">
    <property type="protein sequence ID" value="KAF4637344.1"/>
    <property type="molecule type" value="Genomic_DNA"/>
</dbReference>
<evidence type="ECO:0000256" key="1">
    <source>
        <dbReference type="SAM" id="MobiDB-lite"/>
    </source>
</evidence>
<dbReference type="AlphaFoldDB" id="A0A8H4RYK7"/>
<dbReference type="OrthoDB" id="3946700at2759"/>
<proteinExistence type="predicted"/>
<reference evidence="2 3" key="1">
    <citation type="submission" date="2020-03" db="EMBL/GenBank/DDBJ databases">
        <title>Draft Genome Sequence of Cudoniella acicularis.</title>
        <authorList>
            <person name="Buettner E."/>
            <person name="Kellner H."/>
        </authorList>
    </citation>
    <scope>NUCLEOTIDE SEQUENCE [LARGE SCALE GENOMIC DNA]</scope>
    <source>
        <strain evidence="2 3">DSM 108380</strain>
    </source>
</reference>
<sequence length="431" mass="47407">MGLPLFIAPVEPEVASKVTEKSASVPRSAIRRHRTFRGYNARTHAAETRRRRILSTAADTTAEEYEVWEMQRTSPSNDGELSSVASHRERLHRIFEADRTRSRGPILSFERRSPPDAEADGPLPMPPVPETRDYYAIGERQSEFNRLRQRHELRRLARNPAPTPPYTDTDLAFLARTGSETPRTSSLTPALSPSRQGPSDDVESSSRSNLETPDLTSSIRGSSNIRGSRYTSERPTRSTLSERIQEVNAASMNNIERHRRLVRQARLEARLDGLGDRDRSLSPEGGAAWDTLLTSITPDPQPPSAGSSFASASAAAAAASSTSSSGSASASTSMTSMGPNEESSALRDCDMSDSGSNTEEDEDIYELQDFNRARGGRSWRSYAEAVQSAPEDAEELQSMHRIISTLAERDNIPESWWASAGLSRRIGEPST</sequence>
<feature type="compositionally biased region" description="Low complexity" evidence="1">
    <location>
        <begin position="217"/>
        <end position="229"/>
    </location>
</feature>
<comment type="caution">
    <text evidence="2">The sequence shown here is derived from an EMBL/GenBank/DDBJ whole genome shotgun (WGS) entry which is preliminary data.</text>
</comment>
<dbReference type="Proteomes" id="UP000566819">
    <property type="component" value="Unassembled WGS sequence"/>
</dbReference>
<name>A0A8H4RYK7_9HELO</name>
<keyword evidence="3" id="KW-1185">Reference proteome</keyword>
<accession>A0A8H4RYK7</accession>
<feature type="compositionally biased region" description="Low complexity" evidence="1">
    <location>
        <begin position="321"/>
        <end position="338"/>
    </location>
</feature>
<feature type="compositionally biased region" description="Polar residues" evidence="1">
    <location>
        <begin position="178"/>
        <end position="197"/>
    </location>
</feature>
<feature type="region of interest" description="Disordered" evidence="1">
    <location>
        <begin position="178"/>
        <end position="240"/>
    </location>
</feature>
<organism evidence="2 3">
    <name type="scientific">Cudoniella acicularis</name>
    <dbReference type="NCBI Taxonomy" id="354080"/>
    <lineage>
        <taxon>Eukaryota</taxon>
        <taxon>Fungi</taxon>
        <taxon>Dikarya</taxon>
        <taxon>Ascomycota</taxon>
        <taxon>Pezizomycotina</taxon>
        <taxon>Leotiomycetes</taxon>
        <taxon>Helotiales</taxon>
        <taxon>Tricladiaceae</taxon>
        <taxon>Cudoniella</taxon>
    </lineage>
</organism>